<evidence type="ECO:0008006" key="4">
    <source>
        <dbReference type="Google" id="ProtNLM"/>
    </source>
</evidence>
<name>A0A8S1PZR2_9CILI</name>
<dbReference type="Proteomes" id="UP000692954">
    <property type="component" value="Unassembled WGS sequence"/>
</dbReference>
<evidence type="ECO:0000313" key="3">
    <source>
        <dbReference type="Proteomes" id="UP000692954"/>
    </source>
</evidence>
<proteinExistence type="predicted"/>
<keyword evidence="3" id="KW-1185">Reference proteome</keyword>
<comment type="caution">
    <text evidence="2">The sequence shown here is derived from an EMBL/GenBank/DDBJ whole genome shotgun (WGS) entry which is preliminary data.</text>
</comment>
<evidence type="ECO:0000313" key="2">
    <source>
        <dbReference type="EMBL" id="CAD8108531.1"/>
    </source>
</evidence>
<reference evidence="2" key="1">
    <citation type="submission" date="2021-01" db="EMBL/GenBank/DDBJ databases">
        <authorList>
            <consortium name="Genoscope - CEA"/>
            <person name="William W."/>
        </authorList>
    </citation>
    <scope>NUCLEOTIDE SEQUENCE</scope>
</reference>
<dbReference type="EMBL" id="CAJJDN010000091">
    <property type="protein sequence ID" value="CAD8108531.1"/>
    <property type="molecule type" value="Genomic_DNA"/>
</dbReference>
<dbReference type="OrthoDB" id="310083at2759"/>
<sequence length="331" mass="38478">MSLNFLRNNEMQVNFQSKTGQSKSELCNKDDQVYQKILQQNKRDEDVLVVSNGQVCYFNETFGQFSKRIQNKEVLTINVISLQATYTQMKDLEDFQKTYQLLQQEFRKVDEQLKQFQNTKEKFGTETIYTAYLESRDQSTLNQEDQNKLIRKLLEALGQAKKSQIEALKKTQQKQTLFSQQSLVTSVIETTCYQENCNLENSSISQAISSIQSCFFCQKYIGGITIFLNCSHAYHEDCLQSLFFSQLQLQIPILSCLCGYSQQQKTLQHFSDVNFGTLLKQKLLINQVKEIAKRYQIEKCKTVACSFYFILDNNIQKKVAYCPQCLLENCI</sequence>
<protein>
    <recommendedName>
        <fullName evidence="4">RING-type domain-containing protein</fullName>
    </recommendedName>
</protein>
<organism evidence="2 3">
    <name type="scientific">Paramecium sonneborni</name>
    <dbReference type="NCBI Taxonomy" id="65129"/>
    <lineage>
        <taxon>Eukaryota</taxon>
        <taxon>Sar</taxon>
        <taxon>Alveolata</taxon>
        <taxon>Ciliophora</taxon>
        <taxon>Intramacronucleata</taxon>
        <taxon>Oligohymenophorea</taxon>
        <taxon>Peniculida</taxon>
        <taxon>Parameciidae</taxon>
        <taxon>Paramecium</taxon>
    </lineage>
</organism>
<feature type="coiled-coil region" evidence="1">
    <location>
        <begin position="92"/>
        <end position="119"/>
    </location>
</feature>
<dbReference type="AlphaFoldDB" id="A0A8S1PZR2"/>
<keyword evidence="1" id="KW-0175">Coiled coil</keyword>
<gene>
    <name evidence="2" type="ORF">PSON_ATCC_30995.1.T0910118</name>
</gene>
<evidence type="ECO:0000256" key="1">
    <source>
        <dbReference type="SAM" id="Coils"/>
    </source>
</evidence>
<accession>A0A8S1PZR2</accession>